<keyword evidence="8" id="KW-0472">Membrane</keyword>
<dbReference type="EMBL" id="VXIV02001797">
    <property type="protein sequence ID" value="KAF6029660.1"/>
    <property type="molecule type" value="Genomic_DNA"/>
</dbReference>
<feature type="compositionally biased region" description="Basic and acidic residues" evidence="7">
    <location>
        <begin position="173"/>
        <end position="184"/>
    </location>
</feature>
<feature type="compositionally biased region" description="Acidic residues" evidence="7">
    <location>
        <begin position="155"/>
        <end position="171"/>
    </location>
</feature>
<feature type="compositionally biased region" description="Basic and acidic residues" evidence="7">
    <location>
        <begin position="65"/>
        <end position="79"/>
    </location>
</feature>
<dbReference type="GO" id="GO:0030692">
    <property type="term" value="C:Noc4p-Nop14p complex"/>
    <property type="evidence" value="ECO:0007669"/>
    <property type="project" value="TreeGrafter"/>
</dbReference>
<feature type="compositionally biased region" description="Basic and acidic residues" evidence="7">
    <location>
        <begin position="42"/>
        <end position="52"/>
    </location>
</feature>
<feature type="compositionally biased region" description="Acidic residues" evidence="7">
    <location>
        <begin position="1"/>
        <end position="14"/>
    </location>
</feature>
<feature type="region of interest" description="Disordered" evidence="7">
    <location>
        <begin position="1"/>
        <end position="122"/>
    </location>
</feature>
<reference evidence="9" key="1">
    <citation type="submission" date="2020-06" db="EMBL/GenBank/DDBJ databases">
        <title>Draft genome of Bugula neritina, a colonial animal packing powerful symbionts and potential medicines.</title>
        <authorList>
            <person name="Rayko M."/>
        </authorList>
    </citation>
    <scope>NUCLEOTIDE SEQUENCE [LARGE SCALE GENOMIC DNA]</scope>
    <source>
        <strain evidence="9">Kwan_BN1</strain>
    </source>
</reference>
<sequence length="743" mass="83963">MFNIDDDDDDDDEFELTHKGESLREIEKFERPVESSDEDEGNEHSGNLKEGHFGGGVLQKTSSETQEKSWKDRMEEMIAKSKLAKNDEEEPTEKDDFDVAVNELRLESTGNPSDRLKTESEMAKIEKEKLEKLEKERLMRMRGEQVKSKKHQSADDLDDGMDYGMDSDNEFEVMYKDGKLVSTKDDDEESEEESDEDEVGSEGESSESEEGGSDEGSYEESEEEDQYSDLDSAGEEVEGSDAEINAPPAKKKKKSEKSSVDDHIPYTFSGGFSILYTFSGIATEVYTVVATVVYTVVATVVYTVVATVVYTVVATVVYTVVATVVYIVVATVVYHVYSVFTVPGSYSALIELLDKYSLTDQHTVIERMRKCTHISLAEENKDLLVKLFGFLLEYFGDISLRVPVPMPLLDKLTVHLYELAQQFPKLTAEHSRHVIQERQKLFTVYSQSKNGRGVWPFLDLLMYFKLIATIYPTSDFKHEVVTPTMIFASQIYTTCPVTNHRDVAVGLMLTTIMAEYVSFSKSLMPECVNFLSALLYSAAFNADSSTNKVSASTAVCRANLLRCKGCEAEIRSQEVLPFNLSQVIIRGVGNSIYNTDQFVLTALHTCTALLNTFVGLYQELPAAAALFSHTKAALDRLDTTIYPESLQAQFTKLTEKLSSLGPKKLEYVCRERKKPKVLRLYEPSIEENFEVGKKKTTDKALAEKQKLKYQYKKELKSTLRELRKDRQFIADQTIKDRMKRKLA</sequence>
<evidence type="ECO:0000256" key="2">
    <source>
        <dbReference type="ARBA" id="ARBA00007466"/>
    </source>
</evidence>
<dbReference type="AlphaFoldDB" id="A0A7J7JTF5"/>
<accession>A0A7J7JTF5</accession>
<evidence type="ECO:0000256" key="3">
    <source>
        <dbReference type="ARBA" id="ARBA00022517"/>
    </source>
</evidence>
<evidence type="ECO:0000256" key="5">
    <source>
        <dbReference type="ARBA" id="ARBA00023242"/>
    </source>
</evidence>
<dbReference type="OrthoDB" id="441771at2759"/>
<proteinExistence type="inferred from homology"/>
<evidence type="ECO:0000256" key="1">
    <source>
        <dbReference type="ARBA" id="ARBA00004604"/>
    </source>
</evidence>
<evidence type="ECO:0000256" key="4">
    <source>
        <dbReference type="ARBA" id="ARBA00022552"/>
    </source>
</evidence>
<dbReference type="InterPro" id="IPR007276">
    <property type="entry name" value="Nop14"/>
</dbReference>
<evidence type="ECO:0000256" key="6">
    <source>
        <dbReference type="ARBA" id="ARBA00024695"/>
    </source>
</evidence>
<dbReference type="PANTHER" id="PTHR23183">
    <property type="entry name" value="NOP14"/>
    <property type="match status" value="1"/>
</dbReference>
<keyword evidence="8" id="KW-0812">Transmembrane</keyword>
<keyword evidence="5" id="KW-0539">Nucleus</keyword>
<feature type="compositionally biased region" description="Basic and acidic residues" evidence="7">
    <location>
        <begin position="136"/>
        <end position="147"/>
    </location>
</feature>
<feature type="compositionally biased region" description="Basic and acidic residues" evidence="7">
    <location>
        <begin position="15"/>
        <end position="34"/>
    </location>
</feature>
<evidence type="ECO:0000256" key="7">
    <source>
        <dbReference type="SAM" id="MobiDB-lite"/>
    </source>
</evidence>
<dbReference type="GO" id="GO:0030490">
    <property type="term" value="P:maturation of SSU-rRNA"/>
    <property type="evidence" value="ECO:0007669"/>
    <property type="project" value="TreeGrafter"/>
</dbReference>
<comment type="similarity">
    <text evidence="2">Belongs to the NOP14 family.</text>
</comment>
<dbReference type="PANTHER" id="PTHR23183:SF0">
    <property type="entry name" value="NUCLEOLAR PROTEIN 14"/>
    <property type="match status" value="1"/>
</dbReference>
<gene>
    <name evidence="9" type="ORF">EB796_011991</name>
</gene>
<name>A0A7J7JTF5_BUGNE</name>
<comment type="caution">
    <text evidence="9">The sequence shown here is derived from an EMBL/GenBank/DDBJ whole genome shotgun (WGS) entry which is preliminary data.</text>
</comment>
<feature type="transmembrane region" description="Helical" evidence="8">
    <location>
        <begin position="316"/>
        <end position="337"/>
    </location>
</feature>
<dbReference type="Pfam" id="PF04147">
    <property type="entry name" value="Nop14"/>
    <property type="match status" value="3"/>
</dbReference>
<organism evidence="9 10">
    <name type="scientific">Bugula neritina</name>
    <name type="common">Brown bryozoan</name>
    <name type="synonym">Sertularia neritina</name>
    <dbReference type="NCBI Taxonomy" id="10212"/>
    <lineage>
        <taxon>Eukaryota</taxon>
        <taxon>Metazoa</taxon>
        <taxon>Spiralia</taxon>
        <taxon>Lophotrochozoa</taxon>
        <taxon>Bryozoa</taxon>
        <taxon>Gymnolaemata</taxon>
        <taxon>Cheilostomatida</taxon>
        <taxon>Flustrina</taxon>
        <taxon>Buguloidea</taxon>
        <taxon>Bugulidae</taxon>
        <taxon>Bugula</taxon>
    </lineage>
</organism>
<keyword evidence="3" id="KW-0690">Ribosome biogenesis</keyword>
<evidence type="ECO:0000313" key="9">
    <source>
        <dbReference type="EMBL" id="KAF6029660.1"/>
    </source>
</evidence>
<comment type="function">
    <text evidence="6">Involved in nucleolar processing of pre-18S ribosomal RNA. Has a role in the nuclear export of 40S pre-ribosomal subunit to the cytoplasm.</text>
</comment>
<dbReference type="GO" id="GO:0032040">
    <property type="term" value="C:small-subunit processome"/>
    <property type="evidence" value="ECO:0007669"/>
    <property type="project" value="InterPro"/>
</dbReference>
<feature type="transmembrane region" description="Helical" evidence="8">
    <location>
        <begin position="285"/>
        <end position="309"/>
    </location>
</feature>
<feature type="compositionally biased region" description="Acidic residues" evidence="7">
    <location>
        <begin position="87"/>
        <end position="98"/>
    </location>
</feature>
<evidence type="ECO:0000256" key="8">
    <source>
        <dbReference type="SAM" id="Phobius"/>
    </source>
</evidence>
<evidence type="ECO:0000313" key="10">
    <source>
        <dbReference type="Proteomes" id="UP000593567"/>
    </source>
</evidence>
<protein>
    <submittedName>
        <fullName evidence="9">NOP14</fullName>
    </submittedName>
</protein>
<feature type="region of interest" description="Disordered" evidence="7">
    <location>
        <begin position="136"/>
        <end position="257"/>
    </location>
</feature>
<keyword evidence="10" id="KW-1185">Reference proteome</keyword>
<keyword evidence="8" id="KW-1133">Transmembrane helix</keyword>
<keyword evidence="4" id="KW-0698">rRNA processing</keyword>
<comment type="subcellular location">
    <subcellularLocation>
        <location evidence="1">Nucleus</location>
        <location evidence="1">Nucleolus</location>
    </subcellularLocation>
</comment>
<feature type="compositionally biased region" description="Acidic residues" evidence="7">
    <location>
        <begin position="185"/>
        <end position="241"/>
    </location>
</feature>
<dbReference type="Proteomes" id="UP000593567">
    <property type="component" value="Unassembled WGS sequence"/>
</dbReference>